<evidence type="ECO:0000313" key="2">
    <source>
        <dbReference type="Proteomes" id="UP000542353"/>
    </source>
</evidence>
<dbReference type="Proteomes" id="UP000542353">
    <property type="component" value="Unassembled WGS sequence"/>
</dbReference>
<evidence type="ECO:0000313" key="1">
    <source>
        <dbReference type="EMBL" id="MBB5045644.1"/>
    </source>
</evidence>
<dbReference type="AlphaFoldDB" id="A0A7W7Z0H4"/>
<name>A0A7W7Z0H4_9BRAD</name>
<organism evidence="1 2">
    <name type="scientific">Rhodopseudomonas rhenobacensis</name>
    <dbReference type="NCBI Taxonomy" id="87461"/>
    <lineage>
        <taxon>Bacteria</taxon>
        <taxon>Pseudomonadati</taxon>
        <taxon>Pseudomonadota</taxon>
        <taxon>Alphaproteobacteria</taxon>
        <taxon>Hyphomicrobiales</taxon>
        <taxon>Nitrobacteraceae</taxon>
        <taxon>Rhodopseudomonas</taxon>
    </lineage>
</organism>
<reference evidence="1 2" key="1">
    <citation type="submission" date="2020-08" db="EMBL/GenBank/DDBJ databases">
        <title>Genomic Encyclopedia of Type Strains, Phase IV (KMG-IV): sequencing the most valuable type-strain genomes for metagenomic binning, comparative biology and taxonomic classification.</title>
        <authorList>
            <person name="Goeker M."/>
        </authorList>
    </citation>
    <scope>NUCLEOTIDE SEQUENCE [LARGE SCALE GENOMIC DNA]</scope>
    <source>
        <strain evidence="1 2">DSM 12706</strain>
    </source>
</reference>
<accession>A0A7W7Z0H4</accession>
<proteinExistence type="predicted"/>
<gene>
    <name evidence="1" type="ORF">HNR60_000379</name>
</gene>
<sequence>MLAAAGYNFRLLVLWLSLLRAWLAAIMRTKPLPSTSRQVA</sequence>
<dbReference type="EMBL" id="JACHIH010000002">
    <property type="protein sequence ID" value="MBB5045644.1"/>
    <property type="molecule type" value="Genomic_DNA"/>
</dbReference>
<comment type="caution">
    <text evidence="1">The sequence shown here is derived from an EMBL/GenBank/DDBJ whole genome shotgun (WGS) entry which is preliminary data.</text>
</comment>
<protein>
    <submittedName>
        <fullName evidence="1">Uncharacterized protein</fullName>
    </submittedName>
</protein>
<keyword evidence="2" id="KW-1185">Reference proteome</keyword>